<evidence type="ECO:0000313" key="2">
    <source>
        <dbReference type="Proteomes" id="UP000187283"/>
    </source>
</evidence>
<evidence type="ECO:0000313" key="1">
    <source>
        <dbReference type="EMBL" id="OMJ20251.1"/>
    </source>
</evidence>
<proteinExistence type="predicted"/>
<protein>
    <submittedName>
        <fullName evidence="1">Uncharacterized protein</fullName>
    </submittedName>
</protein>
<dbReference type="AlphaFoldDB" id="A0A1R1XZY4"/>
<comment type="caution">
    <text evidence="1">The sequence shown here is derived from an EMBL/GenBank/DDBJ whole genome shotgun (WGS) entry which is preliminary data.</text>
</comment>
<organism evidence="1 2">
    <name type="scientific">Smittium culicis</name>
    <dbReference type="NCBI Taxonomy" id="133412"/>
    <lineage>
        <taxon>Eukaryota</taxon>
        <taxon>Fungi</taxon>
        <taxon>Fungi incertae sedis</taxon>
        <taxon>Zoopagomycota</taxon>
        <taxon>Kickxellomycotina</taxon>
        <taxon>Harpellomycetes</taxon>
        <taxon>Harpellales</taxon>
        <taxon>Legeriomycetaceae</taxon>
        <taxon>Smittium</taxon>
    </lineage>
</organism>
<dbReference type="Proteomes" id="UP000187283">
    <property type="component" value="Unassembled WGS sequence"/>
</dbReference>
<gene>
    <name evidence="1" type="ORF">AYI70_g4225</name>
</gene>
<dbReference type="EMBL" id="LSSN01001289">
    <property type="protein sequence ID" value="OMJ20251.1"/>
    <property type="molecule type" value="Genomic_DNA"/>
</dbReference>
<reference evidence="1 2" key="1">
    <citation type="submission" date="2017-01" db="EMBL/GenBank/DDBJ databases">
        <authorList>
            <person name="Mah S.A."/>
            <person name="Swanson W.J."/>
            <person name="Moy G.W."/>
            <person name="Vacquier V.D."/>
        </authorList>
    </citation>
    <scope>NUCLEOTIDE SEQUENCE [LARGE SCALE GENOMIC DNA]</scope>
    <source>
        <strain evidence="1 2">GSMNP</strain>
    </source>
</reference>
<sequence length="28" mass="3271">MIQDVFFLSPTLSDSLEINFDLPHSYKI</sequence>
<name>A0A1R1XZY4_9FUNG</name>
<feature type="non-terminal residue" evidence="1">
    <location>
        <position position="28"/>
    </location>
</feature>
<accession>A0A1R1XZY4</accession>
<keyword evidence="2" id="KW-1185">Reference proteome</keyword>